<evidence type="ECO:0000313" key="3">
    <source>
        <dbReference type="EMBL" id="CAF4402234.1"/>
    </source>
</evidence>
<feature type="coiled-coil region" evidence="1">
    <location>
        <begin position="88"/>
        <end position="115"/>
    </location>
</feature>
<comment type="caution">
    <text evidence="2">The sequence shown here is derived from an EMBL/GenBank/DDBJ whole genome shotgun (WGS) entry which is preliminary data.</text>
</comment>
<sequence>HNVDCDSLSQESSTLLNDENFDYLKKAIEHFPISSNKTKLADQFSTLALKSSLTSLLYKLDDLYNDNEDVNANNDDDNKLLKLQLHSNSRDSDELKQCRLTIKKLEKELKFNQKQNESMISFEQFEVICKELEFALFREKQAQSILNEQNEQLQQITDILNNTQTARDQSNRELTNQEQIVSNLNERVCDLYETNLQMVDNLQRAENTIRLVFKDKEQLQSYCQYVSSVLTQATTDMIQNKKSGYLSNYLQSILKKKIVRTENKISLEIDSFEMMINLFISLFRQLIEKLVMYEDEILALKRHAQILTDNVKSPPQLFRENTFIHNEINSQEVSSSDIVPTKDIASKHSSSFVQDPKQDSTELTKNRTLLSTVRLGSTEYSAFKPIRPASSTSSISTNS</sequence>
<evidence type="ECO:0000256" key="1">
    <source>
        <dbReference type="SAM" id="Coils"/>
    </source>
</evidence>
<dbReference type="PANTHER" id="PTHR37476:SF1">
    <property type="entry name" value="COILED-COIL DOMAIN-CONTAINING PROTEIN 171"/>
    <property type="match status" value="1"/>
</dbReference>
<reference evidence="2" key="1">
    <citation type="submission" date="2021-02" db="EMBL/GenBank/DDBJ databases">
        <authorList>
            <person name="Nowell W R."/>
        </authorList>
    </citation>
    <scope>NUCLEOTIDE SEQUENCE</scope>
</reference>
<gene>
    <name evidence="2" type="ORF">GPM918_LOCUS38667</name>
    <name evidence="3" type="ORF">SRO942_LOCUS39514</name>
</gene>
<organism evidence="2 4">
    <name type="scientific">Didymodactylos carnosus</name>
    <dbReference type="NCBI Taxonomy" id="1234261"/>
    <lineage>
        <taxon>Eukaryota</taxon>
        <taxon>Metazoa</taxon>
        <taxon>Spiralia</taxon>
        <taxon>Gnathifera</taxon>
        <taxon>Rotifera</taxon>
        <taxon>Eurotatoria</taxon>
        <taxon>Bdelloidea</taxon>
        <taxon>Philodinida</taxon>
        <taxon>Philodinidae</taxon>
        <taxon>Didymodactylos</taxon>
    </lineage>
</organism>
<dbReference type="EMBL" id="CAJOBC010091599">
    <property type="protein sequence ID" value="CAF4402234.1"/>
    <property type="molecule type" value="Genomic_DNA"/>
</dbReference>
<dbReference type="OrthoDB" id="287623at2759"/>
<evidence type="ECO:0000313" key="4">
    <source>
        <dbReference type="Proteomes" id="UP000663829"/>
    </source>
</evidence>
<dbReference type="Proteomes" id="UP000681722">
    <property type="component" value="Unassembled WGS sequence"/>
</dbReference>
<dbReference type="PANTHER" id="PTHR37476">
    <property type="entry name" value="COILED-COIL DOMAIN-CONTAINING PROTEIN 171"/>
    <property type="match status" value="1"/>
</dbReference>
<name>A0A815VYP0_9BILA</name>
<dbReference type="Proteomes" id="UP000663829">
    <property type="component" value="Unassembled WGS sequence"/>
</dbReference>
<protein>
    <submittedName>
        <fullName evidence="2">Uncharacterized protein</fullName>
    </submittedName>
</protein>
<keyword evidence="4" id="KW-1185">Reference proteome</keyword>
<feature type="coiled-coil region" evidence="1">
    <location>
        <begin position="146"/>
        <end position="187"/>
    </location>
</feature>
<proteinExistence type="predicted"/>
<feature type="non-terminal residue" evidence="2">
    <location>
        <position position="399"/>
    </location>
</feature>
<dbReference type="EMBL" id="CAJNOQ010025948">
    <property type="protein sequence ID" value="CAF1541707.1"/>
    <property type="molecule type" value="Genomic_DNA"/>
</dbReference>
<accession>A0A815VYP0</accession>
<evidence type="ECO:0000313" key="2">
    <source>
        <dbReference type="EMBL" id="CAF1541707.1"/>
    </source>
</evidence>
<keyword evidence="1" id="KW-0175">Coiled coil</keyword>
<dbReference type="AlphaFoldDB" id="A0A815VYP0"/>